<gene>
    <name evidence="2" type="ORF">BSTOLATCC_MIC23378</name>
</gene>
<organism evidence="2 3">
    <name type="scientific">Blepharisma stoltei</name>
    <dbReference type="NCBI Taxonomy" id="1481888"/>
    <lineage>
        <taxon>Eukaryota</taxon>
        <taxon>Sar</taxon>
        <taxon>Alveolata</taxon>
        <taxon>Ciliophora</taxon>
        <taxon>Postciliodesmatophora</taxon>
        <taxon>Heterotrichea</taxon>
        <taxon>Heterotrichida</taxon>
        <taxon>Blepharismidae</taxon>
        <taxon>Blepharisma</taxon>
    </lineage>
</organism>
<evidence type="ECO:0000313" key="2">
    <source>
        <dbReference type="EMBL" id="CAG9319169.1"/>
    </source>
</evidence>
<dbReference type="EMBL" id="CAJZBQ010000022">
    <property type="protein sequence ID" value="CAG9319169.1"/>
    <property type="molecule type" value="Genomic_DNA"/>
</dbReference>
<comment type="caution">
    <text evidence="2">The sequence shown here is derived from an EMBL/GenBank/DDBJ whole genome shotgun (WGS) entry which is preliminary data.</text>
</comment>
<dbReference type="Proteomes" id="UP001162131">
    <property type="component" value="Unassembled WGS sequence"/>
</dbReference>
<feature type="signal peptide" evidence="1">
    <location>
        <begin position="1"/>
        <end position="21"/>
    </location>
</feature>
<sequence length="116" mass="12906">MSKLFLIACLAVCSFAALSESQAFLQAETEVLEPVMEEAWAETQEYHPVTSTKNGAEILTISNMSYEDIIAFSDGIWRSVESGEINPRQANKMFEDETGVNVIDFMKQGGEVTFQI</sequence>
<keyword evidence="1" id="KW-0732">Signal</keyword>
<feature type="chain" id="PRO_5043538211" evidence="1">
    <location>
        <begin position="22"/>
        <end position="116"/>
    </location>
</feature>
<dbReference type="AlphaFoldDB" id="A0AAU9J1P1"/>
<keyword evidence="3" id="KW-1185">Reference proteome</keyword>
<evidence type="ECO:0000256" key="1">
    <source>
        <dbReference type="SAM" id="SignalP"/>
    </source>
</evidence>
<name>A0AAU9J1P1_9CILI</name>
<reference evidence="2" key="1">
    <citation type="submission" date="2021-09" db="EMBL/GenBank/DDBJ databases">
        <authorList>
            <consortium name="AG Swart"/>
            <person name="Singh M."/>
            <person name="Singh A."/>
            <person name="Seah K."/>
            <person name="Emmerich C."/>
        </authorList>
    </citation>
    <scope>NUCLEOTIDE SEQUENCE</scope>
    <source>
        <strain evidence="2">ATCC30299</strain>
    </source>
</reference>
<protein>
    <submittedName>
        <fullName evidence="2">Uncharacterized protein</fullName>
    </submittedName>
</protein>
<evidence type="ECO:0000313" key="3">
    <source>
        <dbReference type="Proteomes" id="UP001162131"/>
    </source>
</evidence>
<proteinExistence type="predicted"/>
<accession>A0AAU9J1P1</accession>